<accession>A0A6B2KYC8</accession>
<dbReference type="InterPro" id="IPR003325">
    <property type="entry name" value="TerD"/>
</dbReference>
<dbReference type="CDD" id="cd06974">
    <property type="entry name" value="TerD_like"/>
    <property type="match status" value="1"/>
</dbReference>
<dbReference type="Gene3D" id="2.60.60.30">
    <property type="entry name" value="sav2460 like domains"/>
    <property type="match status" value="1"/>
</dbReference>
<dbReference type="Pfam" id="PF02342">
    <property type="entry name" value="TerD"/>
    <property type="match status" value="1"/>
</dbReference>
<dbReference type="PANTHER" id="PTHR32097">
    <property type="entry name" value="CAMP-BINDING PROTEIN 1-RELATED"/>
    <property type="match status" value="1"/>
</dbReference>
<dbReference type="InterPro" id="IPR001810">
    <property type="entry name" value="F-box_dom"/>
</dbReference>
<proteinExistence type="predicted"/>
<reference evidence="2" key="1">
    <citation type="journal article" date="2020" name="J. Eukaryot. Microbiol.">
        <title>De novo Sequencing, Assembly and Annotation of the Transcriptome for the Free-Living Testate Amoeba Arcella intermedia.</title>
        <authorList>
            <person name="Ribeiro G.M."/>
            <person name="Porfirio-Sousa A.L."/>
            <person name="Maurer-Alcala X.X."/>
            <person name="Katz L.A."/>
            <person name="Lahr D.J.G."/>
        </authorList>
    </citation>
    <scope>NUCLEOTIDE SEQUENCE</scope>
</reference>
<dbReference type="Pfam" id="PF12937">
    <property type="entry name" value="F-box-like"/>
    <property type="match status" value="1"/>
</dbReference>
<name>A0A6B2KYC8_9EUKA</name>
<evidence type="ECO:0000313" key="2">
    <source>
        <dbReference type="EMBL" id="NDV29773.1"/>
    </source>
</evidence>
<dbReference type="InterPro" id="IPR036047">
    <property type="entry name" value="F-box-like_dom_sf"/>
</dbReference>
<evidence type="ECO:0000259" key="1">
    <source>
        <dbReference type="PROSITE" id="PS50181"/>
    </source>
</evidence>
<dbReference type="PANTHER" id="PTHR32097:SF17">
    <property type="entry name" value="CAMP-BINDING PROTEIN 1-RELATED"/>
    <property type="match status" value="1"/>
</dbReference>
<sequence>MPYEVWISIFHLLPLSDIIACSIISKDFKRMAEDGYLWETLFSKNYPNSFLSAQNISDWKFVFQMELSGIMDFYRCFHTKSDFNEDVLGIPLEVSMNPVTEKIQYIYSSMDIISSEAFFKDKVRKTVWKEDFTHFLPLYITKDHFGKAIKILEKTLVQLSPHWKTTKFHPAMAMEVIPKLMNTMVVLVCDKGVPVSDKVITGYCALHRLLIACIHHYPILQKAIDEKVNNFLSSETERHKKQCENLGDFWPLLSLSSIHWKKLVPLILRETFDRNVLWVCKEHAQLADVGNTVPNNERLQKTFAAARVSLKLAMFHVYFLKSFRSKPSLVHIAQDYDQYYGLPSHKQRVDFQENIKKILQVNQWPQFYSSCGLPFPGVNELADLLKDCVKSSLKKKYHNLNTDFSKIHQSGVSKILLKGESYTCNTSLKEIHLEEVWTWPDTVQFLDASCLVYSFDNKWIATVDWCRREYLTAIRHSGDKLNYDKKQGTHTIDINLALLPSNVKSLYITISAYSSTLASILSPGIYFIDKETKQELCTYLFEGKQFGENTAIIMAKLSRDTPTGNWKVLAIGQIGMGRASQYDPIQKSIGSWHSK</sequence>
<dbReference type="SUPFAM" id="SSF81383">
    <property type="entry name" value="F-box domain"/>
    <property type="match status" value="1"/>
</dbReference>
<dbReference type="Gene3D" id="1.20.1280.50">
    <property type="match status" value="1"/>
</dbReference>
<feature type="domain" description="F-box" evidence="1">
    <location>
        <begin position="1"/>
        <end position="41"/>
    </location>
</feature>
<dbReference type="PROSITE" id="PS50181">
    <property type="entry name" value="FBOX"/>
    <property type="match status" value="1"/>
</dbReference>
<protein>
    <recommendedName>
        <fullName evidence="1">F-box domain-containing protein</fullName>
    </recommendedName>
</protein>
<dbReference type="InterPro" id="IPR051324">
    <property type="entry name" value="Stress/Tellurium_Resist"/>
</dbReference>
<organism evidence="2">
    <name type="scientific">Arcella intermedia</name>
    <dbReference type="NCBI Taxonomy" id="1963864"/>
    <lineage>
        <taxon>Eukaryota</taxon>
        <taxon>Amoebozoa</taxon>
        <taxon>Tubulinea</taxon>
        <taxon>Elardia</taxon>
        <taxon>Arcellinida</taxon>
        <taxon>Sphaerothecina</taxon>
        <taxon>Arcellidae</taxon>
        <taxon>Arcella</taxon>
    </lineage>
</organism>
<dbReference type="AlphaFoldDB" id="A0A6B2KYC8"/>
<dbReference type="EMBL" id="GIBP01000804">
    <property type="protein sequence ID" value="NDV29773.1"/>
    <property type="molecule type" value="Transcribed_RNA"/>
</dbReference>